<feature type="region of interest" description="Disordered" evidence="2">
    <location>
        <begin position="178"/>
        <end position="212"/>
    </location>
</feature>
<evidence type="ECO:0000256" key="3">
    <source>
        <dbReference type="SAM" id="SignalP"/>
    </source>
</evidence>
<feature type="chain" id="PRO_5043608671" description="ERp29 N-terminal domain-containing protein" evidence="3">
    <location>
        <begin position="20"/>
        <end position="232"/>
    </location>
</feature>
<dbReference type="GO" id="GO:0009306">
    <property type="term" value="P:protein secretion"/>
    <property type="evidence" value="ECO:0007669"/>
    <property type="project" value="InterPro"/>
</dbReference>
<feature type="compositionally biased region" description="Basic and acidic residues" evidence="2">
    <location>
        <begin position="195"/>
        <end position="212"/>
    </location>
</feature>
<dbReference type="Gene3D" id="3.40.30.10">
    <property type="entry name" value="Glutaredoxin"/>
    <property type="match status" value="1"/>
</dbReference>
<proteinExistence type="predicted"/>
<dbReference type="InterPro" id="IPR036249">
    <property type="entry name" value="Thioredoxin-like_sf"/>
</dbReference>
<evidence type="ECO:0000313" key="6">
    <source>
        <dbReference type="Proteomes" id="UP001159042"/>
    </source>
</evidence>
<keyword evidence="6" id="KW-1185">Reference proteome</keyword>
<protein>
    <recommendedName>
        <fullName evidence="4">ERp29 N-terminal domain-containing protein</fullName>
    </recommendedName>
</protein>
<reference evidence="5 6" key="1">
    <citation type="journal article" date="2023" name="Insect Mol. Biol.">
        <title>Genome sequencing provides insights into the evolution of gene families encoding plant cell wall-degrading enzymes in longhorned beetles.</title>
        <authorList>
            <person name="Shin N.R."/>
            <person name="Okamura Y."/>
            <person name="Kirsch R."/>
            <person name="Pauchet Y."/>
        </authorList>
    </citation>
    <scope>NUCLEOTIDE SEQUENCE [LARGE SCALE GENOMIC DNA]</scope>
    <source>
        <strain evidence="5">EAD_L_NR</strain>
    </source>
</reference>
<dbReference type="PANTHER" id="PTHR12211:SF0">
    <property type="entry name" value="ENDOPLASMIC RETICULUM RESIDENT PROTEIN 29"/>
    <property type="match status" value="1"/>
</dbReference>
<dbReference type="InterPro" id="IPR012883">
    <property type="entry name" value="ERp29_N"/>
</dbReference>
<dbReference type="EMBL" id="JANEYG010000046">
    <property type="protein sequence ID" value="KAJ8916047.1"/>
    <property type="molecule type" value="Genomic_DNA"/>
</dbReference>
<evidence type="ECO:0000313" key="5">
    <source>
        <dbReference type="EMBL" id="KAJ8916047.1"/>
    </source>
</evidence>
<keyword evidence="1" id="KW-0256">Endoplasmic reticulum</keyword>
<dbReference type="PANTHER" id="PTHR12211">
    <property type="entry name" value="ENDOPLASMIC RETICULUM PROTEIN ERP29"/>
    <property type="match status" value="1"/>
</dbReference>
<gene>
    <name evidence="5" type="ORF">NQ315_010915</name>
</gene>
<dbReference type="GO" id="GO:0005788">
    <property type="term" value="C:endoplasmic reticulum lumen"/>
    <property type="evidence" value="ECO:0007669"/>
    <property type="project" value="InterPro"/>
</dbReference>
<dbReference type="SUPFAM" id="SSF52833">
    <property type="entry name" value="Thioredoxin-like"/>
    <property type="match status" value="1"/>
</dbReference>
<comment type="caution">
    <text evidence="5">The sequence shown here is derived from an EMBL/GenBank/DDBJ whole genome shotgun (WGS) entry which is preliminary data.</text>
</comment>
<dbReference type="InterPro" id="IPR016855">
    <property type="entry name" value="ERp29"/>
</dbReference>
<dbReference type="Pfam" id="PF07912">
    <property type="entry name" value="ERp29_N"/>
    <property type="match status" value="1"/>
</dbReference>
<dbReference type="AlphaFoldDB" id="A0AAV8VPL7"/>
<accession>A0AAV8VPL7</accession>
<evidence type="ECO:0000256" key="2">
    <source>
        <dbReference type="SAM" id="MobiDB-lite"/>
    </source>
</evidence>
<feature type="domain" description="ERp29 N-terminal" evidence="4">
    <location>
        <begin position="21"/>
        <end position="142"/>
    </location>
</feature>
<sequence length="232" mass="26088">MHPLFALSLSCLFFGVSFAFDCNGCVSVDEHSFEKLLDKFDVVLLKFDKTYSFKDVHSTFSKVADAAVDNDNILFGLVDIKHFGTQDNMEFAKSQGVTADDVPLLKLYVKGAEKPFVYPKDGPWSISNIKEFINSNSNAYVTKRGRLEVFDKLAKEFITTKDREAVLKKAEEEAAKLTKEVNSKQKSTKPGADQTRSDQRMQDADDKEIHGNLEHSMTVSVLIRKDPSTKMV</sequence>
<feature type="signal peptide" evidence="3">
    <location>
        <begin position="1"/>
        <end position="19"/>
    </location>
</feature>
<keyword evidence="3" id="KW-0732">Signal</keyword>
<dbReference type="Proteomes" id="UP001159042">
    <property type="component" value="Unassembled WGS sequence"/>
</dbReference>
<evidence type="ECO:0000259" key="4">
    <source>
        <dbReference type="Pfam" id="PF07912"/>
    </source>
</evidence>
<name>A0AAV8VPL7_9CUCU</name>
<evidence type="ECO:0000256" key="1">
    <source>
        <dbReference type="ARBA" id="ARBA00022824"/>
    </source>
</evidence>
<organism evidence="5 6">
    <name type="scientific">Exocentrus adspersus</name>
    <dbReference type="NCBI Taxonomy" id="1586481"/>
    <lineage>
        <taxon>Eukaryota</taxon>
        <taxon>Metazoa</taxon>
        <taxon>Ecdysozoa</taxon>
        <taxon>Arthropoda</taxon>
        <taxon>Hexapoda</taxon>
        <taxon>Insecta</taxon>
        <taxon>Pterygota</taxon>
        <taxon>Neoptera</taxon>
        <taxon>Endopterygota</taxon>
        <taxon>Coleoptera</taxon>
        <taxon>Polyphaga</taxon>
        <taxon>Cucujiformia</taxon>
        <taxon>Chrysomeloidea</taxon>
        <taxon>Cerambycidae</taxon>
        <taxon>Lamiinae</taxon>
        <taxon>Acanthocinini</taxon>
        <taxon>Exocentrus</taxon>
    </lineage>
</organism>